<dbReference type="OrthoDB" id="58111at2157"/>
<comment type="catalytic activity">
    <reaction evidence="1">
        <text>beta-D-fructose 1,6-bisphosphate + H2O = beta-D-fructose 6-phosphate + phosphate</text>
        <dbReference type="Rhea" id="RHEA:11064"/>
        <dbReference type="ChEBI" id="CHEBI:15377"/>
        <dbReference type="ChEBI" id="CHEBI:32966"/>
        <dbReference type="ChEBI" id="CHEBI:43474"/>
        <dbReference type="ChEBI" id="CHEBI:57634"/>
        <dbReference type="EC" id="3.1.3.11"/>
    </reaction>
</comment>
<dbReference type="AlphaFoldDB" id="A0A2I8VKD0"/>
<keyword evidence="5 8" id="KW-0460">Magnesium</keyword>
<dbReference type="InterPro" id="IPR020583">
    <property type="entry name" value="Inositol_monoP_metal-BS"/>
</dbReference>
<protein>
    <recommendedName>
        <fullName evidence="2">fructose-bisphosphatase</fullName>
        <ecNumber evidence="2">3.1.3.11</ecNumber>
    </recommendedName>
</protein>
<evidence type="ECO:0000256" key="2">
    <source>
        <dbReference type="ARBA" id="ARBA00013093"/>
    </source>
</evidence>
<dbReference type="PRINTS" id="PR00377">
    <property type="entry name" value="IMPHPHTASES"/>
</dbReference>
<keyword evidence="6" id="KW-0119">Carbohydrate metabolism</keyword>
<keyword evidence="4" id="KW-0378">Hydrolase</keyword>
<dbReference type="PANTHER" id="PTHR20854">
    <property type="entry name" value="INOSITOL MONOPHOSPHATASE"/>
    <property type="match status" value="1"/>
</dbReference>
<dbReference type="GeneID" id="35592959"/>
<evidence type="ECO:0000256" key="4">
    <source>
        <dbReference type="ARBA" id="ARBA00022801"/>
    </source>
</evidence>
<dbReference type="KEGG" id="srub:C2R22_12670"/>
<dbReference type="EC" id="3.1.3.11" evidence="2"/>
<evidence type="ECO:0000256" key="5">
    <source>
        <dbReference type="ARBA" id="ARBA00022842"/>
    </source>
</evidence>
<feature type="binding site" evidence="8">
    <location>
        <position position="90"/>
    </location>
    <ligand>
        <name>Mg(2+)</name>
        <dbReference type="ChEBI" id="CHEBI:18420"/>
        <label>2</label>
    </ligand>
</feature>
<reference evidence="9 10" key="1">
    <citation type="submission" date="2018-01" db="EMBL/GenBank/DDBJ databases">
        <title>Complete genome sequence of Salinigranum rubrum GX10T, an extremely halophilic archaeon isolated from a marine solar saltern.</title>
        <authorList>
            <person name="Han S."/>
        </authorList>
    </citation>
    <scope>NUCLEOTIDE SEQUENCE [LARGE SCALE GENOMIC DNA]</scope>
    <source>
        <strain evidence="9 10">GX10</strain>
    </source>
</reference>
<dbReference type="Pfam" id="PF00459">
    <property type="entry name" value="Inositol_P"/>
    <property type="match status" value="1"/>
</dbReference>
<feature type="binding site" evidence="8">
    <location>
        <position position="93"/>
    </location>
    <ligand>
        <name>Mg(2+)</name>
        <dbReference type="ChEBI" id="CHEBI:18420"/>
        <label>2</label>
    </ligand>
</feature>
<evidence type="ECO:0000256" key="3">
    <source>
        <dbReference type="ARBA" id="ARBA00022723"/>
    </source>
</evidence>
<name>A0A2I8VKD0_9EURY</name>
<comment type="similarity">
    <text evidence="7">Belongs to the inositol monophosphatase superfamily. FBPase class 4 family.</text>
</comment>
<feature type="binding site" evidence="8">
    <location>
        <position position="92"/>
    </location>
    <ligand>
        <name>Mg(2+)</name>
        <dbReference type="ChEBI" id="CHEBI:18420"/>
        <label>1</label>
        <note>catalytic</note>
    </ligand>
</feature>
<proteinExistence type="inferred from homology"/>
<dbReference type="RefSeq" id="WP_103426079.1">
    <property type="nucleotide sequence ID" value="NZ_CP026309.1"/>
</dbReference>
<dbReference type="SUPFAM" id="SSF56655">
    <property type="entry name" value="Carbohydrate phosphatase"/>
    <property type="match status" value="1"/>
</dbReference>
<dbReference type="GO" id="GO:0007165">
    <property type="term" value="P:signal transduction"/>
    <property type="evidence" value="ECO:0007669"/>
    <property type="project" value="TreeGrafter"/>
</dbReference>
<dbReference type="PROSITE" id="PS00629">
    <property type="entry name" value="IMP_1"/>
    <property type="match status" value="1"/>
</dbReference>
<dbReference type="CDD" id="cd01637">
    <property type="entry name" value="IMPase_like"/>
    <property type="match status" value="1"/>
</dbReference>
<organism evidence="9 10">
    <name type="scientific">Salinigranum rubrum</name>
    <dbReference type="NCBI Taxonomy" id="755307"/>
    <lineage>
        <taxon>Archaea</taxon>
        <taxon>Methanobacteriati</taxon>
        <taxon>Methanobacteriota</taxon>
        <taxon>Stenosarchaea group</taxon>
        <taxon>Halobacteria</taxon>
        <taxon>Halobacteriales</taxon>
        <taxon>Haloferacaceae</taxon>
        <taxon>Salinigranum</taxon>
    </lineage>
</organism>
<feature type="binding site" evidence="8">
    <location>
        <position position="72"/>
    </location>
    <ligand>
        <name>Mg(2+)</name>
        <dbReference type="ChEBI" id="CHEBI:18420"/>
        <label>1</label>
        <note>catalytic</note>
    </ligand>
</feature>
<dbReference type="Gene3D" id="3.30.540.10">
    <property type="entry name" value="Fructose-1,6-Bisphosphatase, subunit A, domain 1"/>
    <property type="match status" value="1"/>
</dbReference>
<accession>A0A2I8VKD0</accession>
<dbReference type="GO" id="GO:0042132">
    <property type="term" value="F:fructose 1,6-bisphosphate 1-phosphatase activity"/>
    <property type="evidence" value="ECO:0007669"/>
    <property type="project" value="UniProtKB-EC"/>
</dbReference>
<evidence type="ECO:0000256" key="1">
    <source>
        <dbReference type="ARBA" id="ARBA00001273"/>
    </source>
</evidence>
<dbReference type="GO" id="GO:0008934">
    <property type="term" value="F:inositol monophosphate 1-phosphatase activity"/>
    <property type="evidence" value="ECO:0007669"/>
    <property type="project" value="TreeGrafter"/>
</dbReference>
<dbReference type="Proteomes" id="UP000236584">
    <property type="component" value="Chromosome"/>
</dbReference>
<sequence length="271" mass="28909">METDSDAAARAHVAEQAARVGAAVAAGGFRRDIPVETKGEKTDVVTQADRDAQARVIDCIHSAYEANAIVGEEEDELKSVPEEGPTWVIDPIDGTNNFVRGFQVWCTAVAAVRDGEPVASAIAAPELDDVYVGDGERATRNGDPVSVSTRTDPEACSVLPTMWWGRERRDEYAVACREIVERFGDLRRVGSAQVTLAMLAAGAVDGIVTNVYANPWDTVAGVHLIRLAGGTVTDVHGDPWRHDSHGLVASNGEIHDDLLATAAEIEAVARD</sequence>
<keyword evidence="10" id="KW-1185">Reference proteome</keyword>
<gene>
    <name evidence="9" type="ORF">C2R22_12670</name>
</gene>
<evidence type="ECO:0000313" key="10">
    <source>
        <dbReference type="Proteomes" id="UP000236584"/>
    </source>
</evidence>
<evidence type="ECO:0000256" key="8">
    <source>
        <dbReference type="PIRSR" id="PIRSR600760-2"/>
    </source>
</evidence>
<feature type="binding site" evidence="8">
    <location>
        <position position="217"/>
    </location>
    <ligand>
        <name>Mg(2+)</name>
        <dbReference type="ChEBI" id="CHEBI:18420"/>
        <label>1</label>
        <note>catalytic</note>
    </ligand>
</feature>
<dbReference type="PANTHER" id="PTHR20854:SF4">
    <property type="entry name" value="INOSITOL-1-MONOPHOSPHATASE-RELATED"/>
    <property type="match status" value="1"/>
</dbReference>
<evidence type="ECO:0000256" key="6">
    <source>
        <dbReference type="ARBA" id="ARBA00023277"/>
    </source>
</evidence>
<dbReference type="Gene3D" id="3.40.190.80">
    <property type="match status" value="1"/>
</dbReference>
<dbReference type="GO" id="GO:0006020">
    <property type="term" value="P:inositol metabolic process"/>
    <property type="evidence" value="ECO:0007669"/>
    <property type="project" value="TreeGrafter"/>
</dbReference>
<dbReference type="EMBL" id="CP026309">
    <property type="protein sequence ID" value="AUV82390.1"/>
    <property type="molecule type" value="Genomic_DNA"/>
</dbReference>
<comment type="cofactor">
    <cofactor evidence="8">
        <name>Mg(2+)</name>
        <dbReference type="ChEBI" id="CHEBI:18420"/>
    </cofactor>
</comment>
<dbReference type="InterPro" id="IPR000760">
    <property type="entry name" value="Inositol_monophosphatase-like"/>
</dbReference>
<dbReference type="GO" id="GO:0046872">
    <property type="term" value="F:metal ion binding"/>
    <property type="evidence" value="ECO:0007669"/>
    <property type="project" value="UniProtKB-KW"/>
</dbReference>
<evidence type="ECO:0000256" key="7">
    <source>
        <dbReference type="ARBA" id="ARBA00038103"/>
    </source>
</evidence>
<evidence type="ECO:0000313" key="9">
    <source>
        <dbReference type="EMBL" id="AUV82390.1"/>
    </source>
</evidence>
<keyword evidence="3 8" id="KW-0479">Metal-binding</keyword>